<dbReference type="AlphaFoldDB" id="A0A9P1DV60"/>
<gene>
    <name evidence="2" type="ORF">C1SCF055_LOCUS41360</name>
</gene>
<organism evidence="2">
    <name type="scientific">Cladocopium goreaui</name>
    <dbReference type="NCBI Taxonomy" id="2562237"/>
    <lineage>
        <taxon>Eukaryota</taxon>
        <taxon>Sar</taxon>
        <taxon>Alveolata</taxon>
        <taxon>Dinophyceae</taxon>
        <taxon>Suessiales</taxon>
        <taxon>Symbiodiniaceae</taxon>
        <taxon>Cladocopium</taxon>
    </lineage>
</organism>
<dbReference type="EMBL" id="CAMXCT010006595">
    <property type="protein sequence ID" value="CAI4016643.1"/>
    <property type="molecule type" value="Genomic_DNA"/>
</dbReference>
<evidence type="ECO:0000313" key="3">
    <source>
        <dbReference type="EMBL" id="CAL1170018.1"/>
    </source>
</evidence>
<feature type="compositionally biased region" description="Low complexity" evidence="1">
    <location>
        <begin position="211"/>
        <end position="228"/>
    </location>
</feature>
<reference evidence="2" key="1">
    <citation type="submission" date="2022-10" db="EMBL/GenBank/DDBJ databases">
        <authorList>
            <person name="Chen Y."/>
            <person name="Dougan E. K."/>
            <person name="Chan C."/>
            <person name="Rhodes N."/>
            <person name="Thang M."/>
        </authorList>
    </citation>
    <scope>NUCLEOTIDE SEQUENCE</scope>
</reference>
<evidence type="ECO:0000313" key="4">
    <source>
        <dbReference type="Proteomes" id="UP001152797"/>
    </source>
</evidence>
<reference evidence="3" key="2">
    <citation type="submission" date="2024-04" db="EMBL/GenBank/DDBJ databases">
        <authorList>
            <person name="Chen Y."/>
            <person name="Shah S."/>
            <person name="Dougan E. K."/>
            <person name="Thang M."/>
            <person name="Chan C."/>
        </authorList>
    </citation>
    <scope>NUCLEOTIDE SEQUENCE [LARGE SCALE GENOMIC DNA]</scope>
</reference>
<feature type="compositionally biased region" description="Polar residues" evidence="1">
    <location>
        <begin position="76"/>
        <end position="87"/>
    </location>
</feature>
<accession>A0A9P1DV60</accession>
<evidence type="ECO:0000313" key="2">
    <source>
        <dbReference type="EMBL" id="CAI4016643.1"/>
    </source>
</evidence>
<comment type="caution">
    <text evidence="2">The sequence shown here is derived from an EMBL/GenBank/DDBJ whole genome shotgun (WGS) entry which is preliminary data.</text>
</comment>
<feature type="compositionally biased region" description="Basic and acidic residues" evidence="1">
    <location>
        <begin position="65"/>
        <end position="74"/>
    </location>
</feature>
<proteinExistence type="predicted"/>
<evidence type="ECO:0000256" key="1">
    <source>
        <dbReference type="SAM" id="MobiDB-lite"/>
    </source>
</evidence>
<sequence>MALRIELLFEETLELLERTGGEDAFINIKWPSHGASVENFQPLTGPDKVLAWCRVSLAHPTAIGRQRESPRFEEAPQTSDTSRGFTRNGSDLLPWRIASQYQGLPALDYRKGAKVQLKNKHPAASASGACTETMDRGGQSREQQEAMAMAQFQQLLESQKMVAKLGAQRCMGALGSRGSASASVCPMREPRWPRHNRCASGAAPSDTWRLSTSCRSTARTRSSPGPGT</sequence>
<keyword evidence="4" id="KW-1185">Reference proteome</keyword>
<dbReference type="EMBL" id="CAMXCT030006595">
    <property type="protein sequence ID" value="CAL4803955.1"/>
    <property type="molecule type" value="Genomic_DNA"/>
</dbReference>
<dbReference type="EMBL" id="CAMXCT020006595">
    <property type="protein sequence ID" value="CAL1170018.1"/>
    <property type="molecule type" value="Genomic_DNA"/>
</dbReference>
<name>A0A9P1DV60_9DINO</name>
<feature type="region of interest" description="Disordered" evidence="1">
    <location>
        <begin position="64"/>
        <end position="87"/>
    </location>
</feature>
<protein>
    <submittedName>
        <fullName evidence="2">Uncharacterized protein</fullName>
    </submittedName>
</protein>
<dbReference type="Proteomes" id="UP001152797">
    <property type="component" value="Unassembled WGS sequence"/>
</dbReference>
<feature type="region of interest" description="Disordered" evidence="1">
    <location>
        <begin position="196"/>
        <end position="228"/>
    </location>
</feature>